<dbReference type="STRING" id="1075402.AN216_17705"/>
<name>A0A1E7JZJ0_9ACTN</name>
<evidence type="ECO:0000313" key="3">
    <source>
        <dbReference type="Proteomes" id="UP000176101"/>
    </source>
</evidence>
<dbReference type="EMBL" id="LJGU01000132">
    <property type="protein sequence ID" value="OEU97072.1"/>
    <property type="molecule type" value="Genomic_DNA"/>
</dbReference>
<proteinExistence type="predicted"/>
<dbReference type="PANTHER" id="PTHR41775:SF1">
    <property type="entry name" value="PEPTIDASE M6-LIKE DOMAIN-CONTAINING PROTEIN"/>
    <property type="match status" value="1"/>
</dbReference>
<keyword evidence="3" id="KW-1185">Reference proteome</keyword>
<evidence type="ECO:0000313" key="2">
    <source>
        <dbReference type="EMBL" id="OEU97072.1"/>
    </source>
</evidence>
<dbReference type="RefSeq" id="WP_070197632.1">
    <property type="nucleotide sequence ID" value="NZ_LJGU01000132.1"/>
</dbReference>
<dbReference type="PANTHER" id="PTHR41775">
    <property type="entry name" value="SECRETED PROTEIN-RELATED"/>
    <property type="match status" value="1"/>
</dbReference>
<comment type="caution">
    <text evidence="2">The sequence shown here is derived from an EMBL/GenBank/DDBJ whole genome shotgun (WGS) entry which is preliminary data.</text>
</comment>
<protein>
    <submittedName>
        <fullName evidence="2">Peptidase M6</fullName>
    </submittedName>
</protein>
<feature type="region of interest" description="Disordered" evidence="1">
    <location>
        <begin position="374"/>
        <end position="411"/>
    </location>
</feature>
<dbReference type="Proteomes" id="UP000176101">
    <property type="component" value="Unassembled WGS sequence"/>
</dbReference>
<evidence type="ECO:0000256" key="1">
    <source>
        <dbReference type="SAM" id="MobiDB-lite"/>
    </source>
</evidence>
<gene>
    <name evidence="2" type="ORF">AN216_17705</name>
</gene>
<organism evidence="2 3">
    <name type="scientific">Streptomyces oceani</name>
    <dbReference type="NCBI Taxonomy" id="1075402"/>
    <lineage>
        <taxon>Bacteria</taxon>
        <taxon>Bacillati</taxon>
        <taxon>Actinomycetota</taxon>
        <taxon>Actinomycetes</taxon>
        <taxon>Kitasatosporales</taxon>
        <taxon>Streptomycetaceae</taxon>
        <taxon>Streptomyces</taxon>
    </lineage>
</organism>
<dbReference type="PATRIC" id="fig|1075402.3.peg.2528"/>
<reference evidence="2 3" key="1">
    <citation type="journal article" date="2016" name="Front. Microbiol.">
        <title>Comparative Genomics Analysis of Streptomyces Species Reveals Their Adaptation to the Marine Environment and Their Diversity at the Genomic Level.</title>
        <authorList>
            <person name="Tian X."/>
            <person name="Zhang Z."/>
            <person name="Yang T."/>
            <person name="Chen M."/>
            <person name="Li J."/>
            <person name="Chen F."/>
            <person name="Yang J."/>
            <person name="Li W."/>
            <person name="Zhang B."/>
            <person name="Zhang Z."/>
            <person name="Wu J."/>
            <person name="Zhang C."/>
            <person name="Long L."/>
            <person name="Xiao J."/>
        </authorList>
    </citation>
    <scope>NUCLEOTIDE SEQUENCE [LARGE SCALE GENOMIC DNA]</scope>
    <source>
        <strain evidence="2 3">SCSIO 02100</strain>
    </source>
</reference>
<accession>A0A1E7JZJ0</accession>
<sequence>MPAPAVPCRIPGLRTLAVGTATTLAALGLALLPDAAATGVDYSDSCALRAGPGLDEGPTGQRYVRPEGRGKATMIMVDFPDLPAGGPAGERASFFADYGREYLSQASYGQYALDFEATEDWIRMPRSWASYDIRRGIGPAAMRTYVQDALDAAHARGTDFADSDFVYVVADDNVPAQPTVSQANVFDDLRAGGHPLRGAALVFGHHSDSATWQRGNFVHEAQHIYGLPDLYNVRDGASVEFTGGWDPMSMAGISDLLGWHKWKLGWLSDGQVRCLPHAYDGTLTQRLTPIGAPDGANIAVLRTSPRTAIVAEARTRVGLDRSICAEGVLLYTVDSGVPSGHGPVRVVDTEPHSDGGPSCADRTPAQLAELGDAPLQAGESHTLADGTRLTVTKRSRGESGTDEYTVRVSGS</sequence>
<dbReference type="AlphaFoldDB" id="A0A1E7JZJ0"/>